<accession>A0ACB8EC13</accession>
<dbReference type="Proteomes" id="UP000827872">
    <property type="component" value="Linkage Group LG14"/>
</dbReference>
<protein>
    <submittedName>
        <fullName evidence="1">Uncharacterized protein</fullName>
    </submittedName>
</protein>
<comment type="caution">
    <text evidence="1">The sequence shown here is derived from an EMBL/GenBank/DDBJ whole genome shotgun (WGS) entry which is preliminary data.</text>
</comment>
<gene>
    <name evidence="1" type="ORF">K3G42_016143</name>
</gene>
<keyword evidence="2" id="KW-1185">Reference proteome</keyword>
<evidence type="ECO:0000313" key="2">
    <source>
        <dbReference type="Proteomes" id="UP000827872"/>
    </source>
</evidence>
<sequence>MRRRRRRGARGGGAAAVLGAVAVVLALAAGGLLLLRPGGGGGGGSSLAAEAGGAEASSSSSGGVGPARPVYEKPALGLGPALGELGRAARLEPGSERERARQEEGVRRHQINVFLSDRISLHRRLPERRLPRRHTSNLDASLEKDQRMTPLILR</sequence>
<name>A0ACB8EC13_9SAUR</name>
<reference evidence="1" key="1">
    <citation type="submission" date="2021-08" db="EMBL/GenBank/DDBJ databases">
        <title>The first chromosome-level gecko genome reveals the dynamic sex chromosomes of Neotropical dwarf geckos (Sphaerodactylidae: Sphaerodactylus).</title>
        <authorList>
            <person name="Pinto B.J."/>
            <person name="Keating S.E."/>
            <person name="Gamble T."/>
        </authorList>
    </citation>
    <scope>NUCLEOTIDE SEQUENCE</scope>
    <source>
        <strain evidence="1">TG3544</strain>
    </source>
</reference>
<organism evidence="1 2">
    <name type="scientific">Sphaerodactylus townsendi</name>
    <dbReference type="NCBI Taxonomy" id="933632"/>
    <lineage>
        <taxon>Eukaryota</taxon>
        <taxon>Metazoa</taxon>
        <taxon>Chordata</taxon>
        <taxon>Craniata</taxon>
        <taxon>Vertebrata</taxon>
        <taxon>Euteleostomi</taxon>
        <taxon>Lepidosauria</taxon>
        <taxon>Squamata</taxon>
        <taxon>Bifurcata</taxon>
        <taxon>Gekkota</taxon>
        <taxon>Sphaerodactylidae</taxon>
        <taxon>Sphaerodactylus</taxon>
    </lineage>
</organism>
<evidence type="ECO:0000313" key="1">
    <source>
        <dbReference type="EMBL" id="KAH7989911.1"/>
    </source>
</evidence>
<dbReference type="EMBL" id="CM037627">
    <property type="protein sequence ID" value="KAH7989911.1"/>
    <property type="molecule type" value="Genomic_DNA"/>
</dbReference>
<proteinExistence type="predicted"/>